<gene>
    <name evidence="4" type="ORF">KOR42_46310</name>
</gene>
<evidence type="ECO:0000313" key="5">
    <source>
        <dbReference type="Proteomes" id="UP000317243"/>
    </source>
</evidence>
<evidence type="ECO:0000256" key="2">
    <source>
        <dbReference type="ARBA" id="ARBA00022801"/>
    </source>
</evidence>
<feature type="domain" description="Sulfatase N-terminal" evidence="3">
    <location>
        <begin position="32"/>
        <end position="309"/>
    </location>
</feature>
<sequence length="496" mass="56764">MRRIWTSASPLFLCVIVLTGWASKHVVAQERPNILWIFVDDQSRHYGFNGESLVDTPTMDRLAAESTVFTNTVVTAPVCSTSRSSLITGMYQTSIGAHHHRSGRGTEKIHLPDHVRMIPEYLQEAGYFTSLGTATTAASASPARRLGKSDYNFEWDESVYDSSDWSGREPGQPFFAQVMLLGGKARQQARKSKDIPHVAVDDVTLPPYYPDHPVIREDWAAYLDTFTLVDREVEAIVDRLAKDGDLQNTIIFFLTDHGVSHARGKQYCTDEGVMVPFFVYGPGRIDARIERDEMVAHIDVAASTLFFAGVTIPDHMEARPLFGPDASPREYVVSARDRCDETYDRIRSVRTQSMKYIRNGYPQRPHLLPNVYKDQKEIYQALREWHQAGKLNALQETLLFSETRPEEELYDLAKDPWELNNLADSAEYQSQLREMSGLLDQWIEETGDHGQEVEPMEMYDSDMAVYLQSMTNRKPERLPLIQKNIDQMKRWWREGK</sequence>
<organism evidence="4 5">
    <name type="scientific">Thalassoglobus neptunius</name>
    <dbReference type="NCBI Taxonomy" id="1938619"/>
    <lineage>
        <taxon>Bacteria</taxon>
        <taxon>Pseudomonadati</taxon>
        <taxon>Planctomycetota</taxon>
        <taxon>Planctomycetia</taxon>
        <taxon>Planctomycetales</taxon>
        <taxon>Planctomycetaceae</taxon>
        <taxon>Thalassoglobus</taxon>
    </lineage>
</organism>
<name>A0A5C5VXG7_9PLAN</name>
<dbReference type="InterPro" id="IPR000917">
    <property type="entry name" value="Sulfatase_N"/>
</dbReference>
<dbReference type="PANTHER" id="PTHR42693">
    <property type="entry name" value="ARYLSULFATASE FAMILY MEMBER"/>
    <property type="match status" value="1"/>
</dbReference>
<protein>
    <submittedName>
        <fullName evidence="4">Arylsulfatase</fullName>
        <ecNumber evidence="4">3.1.6.1</ecNumber>
    </submittedName>
</protein>
<dbReference type="RefSeq" id="WP_146511971.1">
    <property type="nucleotide sequence ID" value="NZ_SIHI01000037.1"/>
</dbReference>
<dbReference type="EMBL" id="SIHI01000037">
    <property type="protein sequence ID" value="TWT42827.1"/>
    <property type="molecule type" value="Genomic_DNA"/>
</dbReference>
<evidence type="ECO:0000259" key="3">
    <source>
        <dbReference type="Pfam" id="PF00884"/>
    </source>
</evidence>
<reference evidence="4 5" key="1">
    <citation type="submission" date="2019-02" db="EMBL/GenBank/DDBJ databases">
        <title>Deep-cultivation of Planctomycetes and their phenomic and genomic characterization uncovers novel biology.</title>
        <authorList>
            <person name="Wiegand S."/>
            <person name="Jogler M."/>
            <person name="Boedeker C."/>
            <person name="Pinto D."/>
            <person name="Vollmers J."/>
            <person name="Rivas-Marin E."/>
            <person name="Kohn T."/>
            <person name="Peeters S.H."/>
            <person name="Heuer A."/>
            <person name="Rast P."/>
            <person name="Oberbeckmann S."/>
            <person name="Bunk B."/>
            <person name="Jeske O."/>
            <person name="Meyerdierks A."/>
            <person name="Storesund J.E."/>
            <person name="Kallscheuer N."/>
            <person name="Luecker S."/>
            <person name="Lage O.M."/>
            <person name="Pohl T."/>
            <person name="Merkel B.J."/>
            <person name="Hornburger P."/>
            <person name="Mueller R.-W."/>
            <person name="Bruemmer F."/>
            <person name="Labrenz M."/>
            <person name="Spormann A.M."/>
            <person name="Op Den Camp H."/>
            <person name="Overmann J."/>
            <person name="Amann R."/>
            <person name="Jetten M.S.M."/>
            <person name="Mascher T."/>
            <person name="Medema M.H."/>
            <person name="Devos D.P."/>
            <person name="Kaster A.-K."/>
            <person name="Ovreas L."/>
            <person name="Rohde M."/>
            <person name="Galperin M.Y."/>
            <person name="Jogler C."/>
        </authorList>
    </citation>
    <scope>NUCLEOTIDE SEQUENCE [LARGE SCALE GENOMIC DNA]</scope>
    <source>
        <strain evidence="4 5">KOR42</strain>
    </source>
</reference>
<evidence type="ECO:0000313" key="4">
    <source>
        <dbReference type="EMBL" id="TWT42827.1"/>
    </source>
</evidence>
<dbReference type="InterPro" id="IPR017850">
    <property type="entry name" value="Alkaline_phosphatase_core_sf"/>
</dbReference>
<keyword evidence="2 4" id="KW-0378">Hydrolase</keyword>
<dbReference type="InterPro" id="IPR050738">
    <property type="entry name" value="Sulfatase"/>
</dbReference>
<dbReference type="OrthoDB" id="9763613at2"/>
<comment type="similarity">
    <text evidence="1">Belongs to the sulfatase family.</text>
</comment>
<dbReference type="GO" id="GO:0004065">
    <property type="term" value="F:arylsulfatase activity"/>
    <property type="evidence" value="ECO:0007669"/>
    <property type="project" value="UniProtKB-EC"/>
</dbReference>
<proteinExistence type="inferred from homology"/>
<evidence type="ECO:0000256" key="1">
    <source>
        <dbReference type="ARBA" id="ARBA00008779"/>
    </source>
</evidence>
<dbReference type="Gene3D" id="3.40.720.10">
    <property type="entry name" value="Alkaline Phosphatase, subunit A"/>
    <property type="match status" value="1"/>
</dbReference>
<dbReference type="AlphaFoldDB" id="A0A5C5VXG7"/>
<dbReference type="Pfam" id="PF00884">
    <property type="entry name" value="Sulfatase"/>
    <property type="match status" value="1"/>
</dbReference>
<dbReference type="PANTHER" id="PTHR42693:SF53">
    <property type="entry name" value="ENDO-4-O-SULFATASE"/>
    <property type="match status" value="1"/>
</dbReference>
<dbReference type="EC" id="3.1.6.1" evidence="4"/>
<dbReference type="SUPFAM" id="SSF53649">
    <property type="entry name" value="Alkaline phosphatase-like"/>
    <property type="match status" value="1"/>
</dbReference>
<dbReference type="Proteomes" id="UP000317243">
    <property type="component" value="Unassembled WGS sequence"/>
</dbReference>
<dbReference type="CDD" id="cd16027">
    <property type="entry name" value="SGSH"/>
    <property type="match status" value="1"/>
</dbReference>
<accession>A0A5C5VXG7</accession>
<keyword evidence="5" id="KW-1185">Reference proteome</keyword>
<comment type="caution">
    <text evidence="4">The sequence shown here is derived from an EMBL/GenBank/DDBJ whole genome shotgun (WGS) entry which is preliminary data.</text>
</comment>